<comment type="caution">
    <text evidence="1">The sequence shown here is derived from an EMBL/GenBank/DDBJ whole genome shotgun (WGS) entry which is preliminary data.</text>
</comment>
<accession>A0ABV6GMZ6</accession>
<dbReference type="EMBL" id="JBHLVO010000052">
    <property type="protein sequence ID" value="MFC0274900.1"/>
    <property type="molecule type" value="Genomic_DNA"/>
</dbReference>
<gene>
    <name evidence="1" type="ORF">ACFFIX_26700</name>
</gene>
<reference evidence="1 2" key="1">
    <citation type="submission" date="2024-09" db="EMBL/GenBank/DDBJ databases">
        <authorList>
            <person name="Sun Q."/>
            <person name="Mori K."/>
        </authorList>
    </citation>
    <scope>NUCLEOTIDE SEQUENCE [LARGE SCALE GENOMIC DNA]</scope>
    <source>
        <strain evidence="1 2">CCM 7228</strain>
    </source>
</reference>
<keyword evidence="2" id="KW-1185">Reference proteome</keyword>
<protein>
    <submittedName>
        <fullName evidence="1">Uncharacterized protein</fullName>
    </submittedName>
</protein>
<organism evidence="1 2">
    <name type="scientific">Metabacillus herbersteinensis</name>
    <dbReference type="NCBI Taxonomy" id="283816"/>
    <lineage>
        <taxon>Bacteria</taxon>
        <taxon>Bacillati</taxon>
        <taxon>Bacillota</taxon>
        <taxon>Bacilli</taxon>
        <taxon>Bacillales</taxon>
        <taxon>Bacillaceae</taxon>
        <taxon>Metabacillus</taxon>
    </lineage>
</organism>
<sequence>MFGWGATNSILGFSFISTKTPELAIIAASLGKHTPMIFLENGELDEGIYTFLAELKPVYQKGQNGGSSIHAFINGTEEIIPFKPQGIIDEKLGFVSNNEQEIISDEEIDDGHRY</sequence>
<dbReference type="Proteomes" id="UP001589854">
    <property type="component" value="Unassembled WGS sequence"/>
</dbReference>
<name>A0ABV6GMZ6_9BACI</name>
<dbReference type="RefSeq" id="WP_378939601.1">
    <property type="nucleotide sequence ID" value="NZ_JBHLVO010000052.1"/>
</dbReference>
<evidence type="ECO:0000313" key="2">
    <source>
        <dbReference type="Proteomes" id="UP001589854"/>
    </source>
</evidence>
<proteinExistence type="predicted"/>
<evidence type="ECO:0000313" key="1">
    <source>
        <dbReference type="EMBL" id="MFC0274900.1"/>
    </source>
</evidence>